<dbReference type="Proteomes" id="UP000825123">
    <property type="component" value="Chromosome"/>
</dbReference>
<reference evidence="3 4" key="1">
    <citation type="submission" date="2021-04" db="EMBL/GenBank/DDBJ databases">
        <title>Complete genome sequence of Stygiolobus sp. KN-1.</title>
        <authorList>
            <person name="Nakamura K."/>
            <person name="Sakai H."/>
            <person name="Kurosawa N."/>
        </authorList>
    </citation>
    <scope>NUCLEOTIDE SEQUENCE [LARGE SCALE GENOMIC DNA]</scope>
    <source>
        <strain evidence="3 4">KN-1</strain>
    </source>
</reference>
<sequence length="136" mass="15384">MNNSALASEFMTRAFRSLNNAKTSYEEGDLTDAISYLYSVVELLSAALLGLYGFYTPCEHKAQMLNVIVSKVNEKEIALIRKLQLLEQRLYPTLLVDESSLKEGSVVARNVETKNLVKEVEDLFELANKVFDEFHS</sequence>
<dbReference type="KEGG" id="csty:KN1_08340"/>
<dbReference type="Pfam" id="PF05168">
    <property type="entry name" value="HEPN"/>
    <property type="match status" value="1"/>
</dbReference>
<accession>A0A8D5U5B7</accession>
<feature type="domain" description="HEPN" evidence="2">
    <location>
        <begin position="11"/>
        <end position="123"/>
    </location>
</feature>
<keyword evidence="1" id="KW-0812">Transmembrane</keyword>
<name>A0A8D5U5B7_9CREN</name>
<evidence type="ECO:0000313" key="4">
    <source>
        <dbReference type="Proteomes" id="UP000825123"/>
    </source>
</evidence>
<dbReference type="InterPro" id="IPR007842">
    <property type="entry name" value="HEPN_dom"/>
</dbReference>
<dbReference type="RefSeq" id="WP_221289556.1">
    <property type="nucleotide sequence ID" value="NZ_AP024597.1"/>
</dbReference>
<evidence type="ECO:0000313" key="3">
    <source>
        <dbReference type="EMBL" id="BCU69537.1"/>
    </source>
</evidence>
<dbReference type="EMBL" id="AP024597">
    <property type="protein sequence ID" value="BCU69537.1"/>
    <property type="molecule type" value="Genomic_DNA"/>
</dbReference>
<evidence type="ECO:0000259" key="2">
    <source>
        <dbReference type="PROSITE" id="PS50910"/>
    </source>
</evidence>
<organism evidence="3 4">
    <name type="scientific">Stygiolobus caldivivus</name>
    <dbReference type="NCBI Taxonomy" id="2824673"/>
    <lineage>
        <taxon>Archaea</taxon>
        <taxon>Thermoproteota</taxon>
        <taxon>Thermoprotei</taxon>
        <taxon>Sulfolobales</taxon>
        <taxon>Sulfolobaceae</taxon>
        <taxon>Stygiolobus</taxon>
    </lineage>
</organism>
<evidence type="ECO:0000256" key="1">
    <source>
        <dbReference type="SAM" id="Phobius"/>
    </source>
</evidence>
<proteinExistence type="predicted"/>
<protein>
    <recommendedName>
        <fullName evidence="2">HEPN domain-containing protein</fullName>
    </recommendedName>
</protein>
<keyword evidence="4" id="KW-1185">Reference proteome</keyword>
<feature type="transmembrane region" description="Helical" evidence="1">
    <location>
        <begin position="33"/>
        <end position="55"/>
    </location>
</feature>
<dbReference type="GeneID" id="66162588"/>
<dbReference type="PROSITE" id="PS50910">
    <property type="entry name" value="HEPN"/>
    <property type="match status" value="1"/>
</dbReference>
<keyword evidence="1" id="KW-0472">Membrane</keyword>
<gene>
    <name evidence="3" type="ORF">KN1_08340</name>
</gene>
<keyword evidence="1" id="KW-1133">Transmembrane helix</keyword>
<dbReference type="AlphaFoldDB" id="A0A8D5U5B7"/>
<dbReference type="Gene3D" id="1.20.120.330">
    <property type="entry name" value="Nucleotidyltransferases domain 2"/>
    <property type="match status" value="1"/>
</dbReference>